<organism evidence="1 2">
    <name type="scientific">Angustibacter aerolatus</name>
    <dbReference type="NCBI Taxonomy" id="1162965"/>
    <lineage>
        <taxon>Bacteria</taxon>
        <taxon>Bacillati</taxon>
        <taxon>Actinomycetota</taxon>
        <taxon>Actinomycetes</taxon>
        <taxon>Kineosporiales</taxon>
        <taxon>Kineosporiaceae</taxon>
    </lineage>
</organism>
<proteinExistence type="predicted"/>
<accession>A0ABQ6JHC7</accession>
<protein>
    <submittedName>
        <fullName evidence="1">Uncharacterized protein</fullName>
    </submittedName>
</protein>
<gene>
    <name evidence="1" type="ORF">GCM10025868_14950</name>
</gene>
<evidence type="ECO:0000313" key="2">
    <source>
        <dbReference type="Proteomes" id="UP001157017"/>
    </source>
</evidence>
<keyword evidence="2" id="KW-1185">Reference proteome</keyword>
<dbReference type="Proteomes" id="UP001157017">
    <property type="component" value="Unassembled WGS sequence"/>
</dbReference>
<sequence length="72" mass="7705">MPRSGPTTPPATTRCARLYDGRRGAGMSRSAPRVARWLGDIRAYFPSSVVQVMQADAMQRLGLDQAAAGARA</sequence>
<dbReference type="EMBL" id="BSUZ01000001">
    <property type="protein sequence ID" value="GMA86245.1"/>
    <property type="molecule type" value="Genomic_DNA"/>
</dbReference>
<reference evidence="2" key="1">
    <citation type="journal article" date="2019" name="Int. J. Syst. Evol. Microbiol.">
        <title>The Global Catalogue of Microorganisms (GCM) 10K type strain sequencing project: providing services to taxonomists for standard genome sequencing and annotation.</title>
        <authorList>
            <consortium name="The Broad Institute Genomics Platform"/>
            <consortium name="The Broad Institute Genome Sequencing Center for Infectious Disease"/>
            <person name="Wu L."/>
            <person name="Ma J."/>
        </authorList>
    </citation>
    <scope>NUCLEOTIDE SEQUENCE [LARGE SCALE GENOMIC DNA]</scope>
    <source>
        <strain evidence="2">NBRC 108730</strain>
    </source>
</reference>
<evidence type="ECO:0000313" key="1">
    <source>
        <dbReference type="EMBL" id="GMA86245.1"/>
    </source>
</evidence>
<name>A0ABQ6JHC7_9ACTN</name>
<comment type="caution">
    <text evidence="1">The sequence shown here is derived from an EMBL/GenBank/DDBJ whole genome shotgun (WGS) entry which is preliminary data.</text>
</comment>